<evidence type="ECO:0000256" key="2">
    <source>
        <dbReference type="ARBA" id="ARBA00022690"/>
    </source>
</evidence>
<keyword evidence="3" id="KW-0722">Serine protease inhibitor</keyword>
<proteinExistence type="inferred from homology"/>
<name>A0A9I9DI44_CUCME</name>
<accession>A0A9I9DI44</accession>
<evidence type="ECO:0000256" key="1">
    <source>
        <dbReference type="ARBA" id="ARBA00008210"/>
    </source>
</evidence>
<dbReference type="PANTHER" id="PTHR33091">
    <property type="entry name" value="PROTEIN, PUTATIVE, EXPRESSED-RELATED"/>
    <property type="match status" value="1"/>
</dbReference>
<protein>
    <submittedName>
        <fullName evidence="4">Uncharacterized protein</fullName>
    </submittedName>
</protein>
<dbReference type="GO" id="GO:0004867">
    <property type="term" value="F:serine-type endopeptidase inhibitor activity"/>
    <property type="evidence" value="ECO:0007669"/>
    <property type="project" value="UniProtKB-KW"/>
</dbReference>
<dbReference type="Gramene" id="MELO3C018347.2.1">
    <property type="protein sequence ID" value="MELO3C018347.2.1"/>
    <property type="gene ID" value="MELO3C018347.2"/>
</dbReference>
<dbReference type="EnsemblPlants" id="MELO3C018347.2.1">
    <property type="protein sequence ID" value="MELO3C018347.2.1"/>
    <property type="gene ID" value="MELO3C018347.2"/>
</dbReference>
<organism evidence="4">
    <name type="scientific">Cucumis melo</name>
    <name type="common">Muskmelon</name>
    <dbReference type="NCBI Taxonomy" id="3656"/>
    <lineage>
        <taxon>Eukaryota</taxon>
        <taxon>Viridiplantae</taxon>
        <taxon>Streptophyta</taxon>
        <taxon>Embryophyta</taxon>
        <taxon>Tracheophyta</taxon>
        <taxon>Spermatophyta</taxon>
        <taxon>Magnoliopsida</taxon>
        <taxon>eudicotyledons</taxon>
        <taxon>Gunneridae</taxon>
        <taxon>Pentapetalae</taxon>
        <taxon>rosids</taxon>
        <taxon>fabids</taxon>
        <taxon>Cucurbitales</taxon>
        <taxon>Cucurbitaceae</taxon>
        <taxon>Benincaseae</taxon>
        <taxon>Cucumis</taxon>
    </lineage>
</organism>
<dbReference type="SUPFAM" id="SSF54654">
    <property type="entry name" value="CI-2 family of serine protease inhibitors"/>
    <property type="match status" value="1"/>
</dbReference>
<reference evidence="4" key="1">
    <citation type="submission" date="2023-03" db="UniProtKB">
        <authorList>
            <consortium name="EnsemblPlants"/>
        </authorList>
    </citation>
    <scope>IDENTIFICATION</scope>
</reference>
<comment type="similarity">
    <text evidence="1">Belongs to the protease inhibitor I13 (potato type I serine protease inhibitor) family.</text>
</comment>
<dbReference type="PANTHER" id="PTHR33091:SF53">
    <property type="entry name" value="OS08G0441300 PROTEIN"/>
    <property type="match status" value="1"/>
</dbReference>
<dbReference type="Gene3D" id="3.30.10.10">
    <property type="entry name" value="Trypsin Inhibitor V, subunit A"/>
    <property type="match status" value="1"/>
</dbReference>
<keyword evidence="2" id="KW-0646">Protease inhibitor</keyword>
<dbReference type="InterPro" id="IPR036354">
    <property type="entry name" value="Prot_inh_pot1_sf"/>
</dbReference>
<dbReference type="Pfam" id="PF00280">
    <property type="entry name" value="potato_inhibit"/>
    <property type="match status" value="1"/>
</dbReference>
<evidence type="ECO:0000313" key="4">
    <source>
        <dbReference type="EnsemblPlants" id="MELO3C018347.2.1"/>
    </source>
</evidence>
<dbReference type="InterPro" id="IPR000864">
    <property type="entry name" value="Prot_inh_pot1"/>
</dbReference>
<evidence type="ECO:0000256" key="3">
    <source>
        <dbReference type="ARBA" id="ARBA00022900"/>
    </source>
</evidence>
<dbReference type="AlphaFoldDB" id="A0A9I9DI44"/>
<sequence>MAEERIVLPSGKSSWPELVFVESSIAVHLIQRDRPDVKPIVLLAGSRITEELNLTRVRVIVNIKNKVVEEPIVG</sequence>
<dbReference type="GO" id="GO:0009611">
    <property type="term" value="P:response to wounding"/>
    <property type="evidence" value="ECO:0007669"/>
    <property type="project" value="InterPro"/>
</dbReference>